<keyword evidence="2" id="KW-1185">Reference proteome</keyword>
<organism evidence="1 2">
    <name type="scientific">Labilithrix luteola</name>
    <dbReference type="NCBI Taxonomy" id="1391654"/>
    <lineage>
        <taxon>Bacteria</taxon>
        <taxon>Pseudomonadati</taxon>
        <taxon>Myxococcota</taxon>
        <taxon>Polyangia</taxon>
        <taxon>Polyangiales</taxon>
        <taxon>Labilitrichaceae</taxon>
        <taxon>Labilithrix</taxon>
    </lineage>
</organism>
<accession>A0A0K1PJI4</accession>
<dbReference type="EMBL" id="CP012333">
    <property type="protein sequence ID" value="AKU93571.1"/>
    <property type="molecule type" value="Genomic_DNA"/>
</dbReference>
<evidence type="ECO:0000313" key="2">
    <source>
        <dbReference type="Proteomes" id="UP000064967"/>
    </source>
</evidence>
<reference evidence="1 2" key="1">
    <citation type="submission" date="2015-08" db="EMBL/GenBank/DDBJ databases">
        <authorList>
            <person name="Babu N.S."/>
            <person name="Beckwith C.J."/>
            <person name="Beseler K.G."/>
            <person name="Brison A."/>
            <person name="Carone J.V."/>
            <person name="Caskin T.P."/>
            <person name="Diamond M."/>
            <person name="Durham M.E."/>
            <person name="Foxe J.M."/>
            <person name="Go M."/>
            <person name="Henderson B.A."/>
            <person name="Jones I.B."/>
            <person name="McGettigan J.A."/>
            <person name="Micheletti S.J."/>
            <person name="Nasrallah M.E."/>
            <person name="Ortiz D."/>
            <person name="Piller C.R."/>
            <person name="Privatt S.R."/>
            <person name="Schneider S.L."/>
            <person name="Sharp S."/>
            <person name="Smith T.C."/>
            <person name="Stanton J.D."/>
            <person name="Ullery H.E."/>
            <person name="Wilson R.J."/>
            <person name="Serrano M.G."/>
            <person name="Buck G."/>
            <person name="Lee V."/>
            <person name="Wang Y."/>
            <person name="Carvalho R."/>
            <person name="Voegtly L."/>
            <person name="Shi R."/>
            <person name="Duckworth R."/>
            <person name="Johnson A."/>
            <person name="Loviza R."/>
            <person name="Walstead R."/>
            <person name="Shah Z."/>
            <person name="Kiflezghi M."/>
            <person name="Wade K."/>
            <person name="Ball S.L."/>
            <person name="Bradley K.W."/>
            <person name="Asai D.J."/>
            <person name="Bowman C.A."/>
            <person name="Russell D.A."/>
            <person name="Pope W.H."/>
            <person name="Jacobs-Sera D."/>
            <person name="Hendrix R.W."/>
            <person name="Hatfull G.F."/>
        </authorList>
    </citation>
    <scope>NUCLEOTIDE SEQUENCE [LARGE SCALE GENOMIC DNA]</scope>
    <source>
        <strain evidence="1 2">DSM 27648</strain>
    </source>
</reference>
<dbReference type="Proteomes" id="UP000064967">
    <property type="component" value="Chromosome"/>
</dbReference>
<name>A0A0K1PJI4_9BACT</name>
<proteinExistence type="predicted"/>
<dbReference type="KEGG" id="llu:AKJ09_00235"/>
<gene>
    <name evidence="1" type="ORF">AKJ09_00235</name>
</gene>
<sequence length="64" mass="7016">MNGLRLGVPVVASVLGTWFVVQLRGRHARGPEELAFEGAYLDDGNDEAFDDRRELDEATAELLG</sequence>
<evidence type="ECO:0000313" key="1">
    <source>
        <dbReference type="EMBL" id="AKU93571.1"/>
    </source>
</evidence>
<dbReference type="AlphaFoldDB" id="A0A0K1PJI4"/>
<protein>
    <submittedName>
        <fullName evidence="1">Uncharacterized protein</fullName>
    </submittedName>
</protein>
<dbReference type="STRING" id="1391654.AKJ09_00235"/>